<dbReference type="SUPFAM" id="SSF53383">
    <property type="entry name" value="PLP-dependent transferases"/>
    <property type="match status" value="1"/>
</dbReference>
<comment type="cofactor">
    <cofactor evidence="1">
        <name>pyridoxal 5'-phosphate</name>
        <dbReference type="ChEBI" id="CHEBI:597326"/>
    </cofactor>
</comment>
<evidence type="ECO:0000256" key="8">
    <source>
        <dbReference type="ARBA" id="ARBA00050776"/>
    </source>
</evidence>
<dbReference type="PANTHER" id="PTHR11601:SF34">
    <property type="entry name" value="CYSTEINE DESULFURASE"/>
    <property type="match status" value="1"/>
</dbReference>
<reference evidence="10 11" key="1">
    <citation type="submission" date="2017-09" db="EMBL/GenBank/DDBJ databases">
        <title>Depth-based differentiation of microbial function through sediment-hosted aquifers and enrichment of novel symbionts in the deep terrestrial subsurface.</title>
        <authorList>
            <person name="Probst A.J."/>
            <person name="Ladd B."/>
            <person name="Jarett J.K."/>
            <person name="Geller-Mcgrath D.E."/>
            <person name="Sieber C.M."/>
            <person name="Emerson J.B."/>
            <person name="Anantharaman K."/>
            <person name="Thomas B.C."/>
            <person name="Malmstrom R."/>
            <person name="Stieglmeier M."/>
            <person name="Klingl A."/>
            <person name="Woyke T."/>
            <person name="Ryan C.M."/>
            <person name="Banfield J.F."/>
        </authorList>
    </citation>
    <scope>NUCLEOTIDE SEQUENCE [LARGE SCALE GENOMIC DNA]</scope>
    <source>
        <strain evidence="10">CG10_big_fil_rev_8_21_14_0_10_36_16</strain>
    </source>
</reference>
<accession>A0A2J0Q6F3</accession>
<dbReference type="Proteomes" id="UP000228496">
    <property type="component" value="Unassembled WGS sequence"/>
</dbReference>
<evidence type="ECO:0000259" key="9">
    <source>
        <dbReference type="Pfam" id="PF00266"/>
    </source>
</evidence>
<evidence type="ECO:0000256" key="6">
    <source>
        <dbReference type="ARBA" id="ARBA00023004"/>
    </source>
</evidence>
<comment type="caution">
    <text evidence="10">The sequence shown here is derived from an EMBL/GenBank/DDBJ whole genome shotgun (WGS) entry which is preliminary data.</text>
</comment>
<proteinExistence type="inferred from homology"/>
<evidence type="ECO:0000256" key="5">
    <source>
        <dbReference type="ARBA" id="ARBA00022898"/>
    </source>
</evidence>
<evidence type="ECO:0000313" key="11">
    <source>
        <dbReference type="Proteomes" id="UP000228496"/>
    </source>
</evidence>
<sequence>MKRIYLDNAAATPLDPRVKREMDKYEKAFGNASSLYASGKGAKKIINNSREKIAKILNAGADEIIFTGSGTESCNLAVLGAARANKKKGKHIITTKIEHHAVLNACKQLEQEGFKITCVNVNEGGLINPEDVKKALNPNTVLVSIMYANNEIGTIQPIQQIAKIIKNFNKQIIFHTDATQAVGYLDLNVQKLGIDSMSFNGSKIYGPKGAGCLYIRRGTTIQPIMFGGSQERGLRPGTENTALIAGFAKALEITDSIKEKENNRLKKLRDYTIDKIINEIPSSKLNGSQKERLPNNINMSFAGKDGEMLVLILDQKGVEVSTGSACTSTEIRSENSGQADPSHVLKAIRWIRASHHNQAKGESVGTGDNLRITLGRFTKKEDIDYFIKQLKNVLKS</sequence>
<keyword evidence="7" id="KW-0411">Iron-sulfur</keyword>
<name>A0A2J0Q6F3_9BACT</name>
<dbReference type="InterPro" id="IPR000192">
    <property type="entry name" value="Aminotrans_V_dom"/>
</dbReference>
<dbReference type="InterPro" id="IPR015424">
    <property type="entry name" value="PyrdxlP-dep_Trfase"/>
</dbReference>
<keyword evidence="5" id="KW-0663">Pyridoxal phosphate</keyword>
<keyword evidence="4" id="KW-0479">Metal-binding</keyword>
<dbReference type="FunFam" id="3.40.640.10:FF:000084">
    <property type="entry name" value="IscS-like cysteine desulfurase"/>
    <property type="match status" value="1"/>
</dbReference>
<dbReference type="AlphaFoldDB" id="A0A2J0Q6F3"/>
<evidence type="ECO:0000313" key="10">
    <source>
        <dbReference type="EMBL" id="PJE50382.1"/>
    </source>
</evidence>
<keyword evidence="3" id="KW-0808">Transferase</keyword>
<evidence type="ECO:0000256" key="2">
    <source>
        <dbReference type="ARBA" id="ARBA00006490"/>
    </source>
</evidence>
<evidence type="ECO:0000256" key="7">
    <source>
        <dbReference type="ARBA" id="ARBA00023014"/>
    </source>
</evidence>
<dbReference type="Gene3D" id="3.90.1150.10">
    <property type="entry name" value="Aspartate Aminotransferase, domain 1"/>
    <property type="match status" value="1"/>
</dbReference>
<dbReference type="InterPro" id="IPR015421">
    <property type="entry name" value="PyrdxlP-dep_Trfase_major"/>
</dbReference>
<dbReference type="EMBL" id="PCXQ01000007">
    <property type="protein sequence ID" value="PJE50382.1"/>
    <property type="molecule type" value="Genomic_DNA"/>
</dbReference>
<comment type="similarity">
    <text evidence="2">Belongs to the class-V pyridoxal-phosphate-dependent aminotransferase family. NifS/IscS subfamily.</text>
</comment>
<dbReference type="Pfam" id="PF00266">
    <property type="entry name" value="Aminotran_5"/>
    <property type="match status" value="1"/>
</dbReference>
<evidence type="ECO:0000256" key="1">
    <source>
        <dbReference type="ARBA" id="ARBA00001933"/>
    </source>
</evidence>
<organism evidence="10 11">
    <name type="scientific">Candidatus Yanofskybacteria bacterium CG10_big_fil_rev_8_21_14_0_10_36_16</name>
    <dbReference type="NCBI Taxonomy" id="1975096"/>
    <lineage>
        <taxon>Bacteria</taxon>
        <taxon>Candidatus Yanofskyibacteriota</taxon>
    </lineage>
</organism>
<dbReference type="GO" id="GO:0046872">
    <property type="term" value="F:metal ion binding"/>
    <property type="evidence" value="ECO:0007669"/>
    <property type="project" value="UniProtKB-KW"/>
</dbReference>
<evidence type="ECO:0000256" key="3">
    <source>
        <dbReference type="ARBA" id="ARBA00022679"/>
    </source>
</evidence>
<dbReference type="InterPro" id="IPR015422">
    <property type="entry name" value="PyrdxlP-dep_Trfase_small"/>
</dbReference>
<dbReference type="PANTHER" id="PTHR11601">
    <property type="entry name" value="CYSTEINE DESULFURYLASE FAMILY MEMBER"/>
    <property type="match status" value="1"/>
</dbReference>
<dbReference type="InterPro" id="IPR016454">
    <property type="entry name" value="Cysteine_dSase"/>
</dbReference>
<dbReference type="GO" id="GO:0031071">
    <property type="term" value="F:cysteine desulfurase activity"/>
    <property type="evidence" value="ECO:0007669"/>
    <property type="project" value="UniProtKB-EC"/>
</dbReference>
<dbReference type="GO" id="GO:0051536">
    <property type="term" value="F:iron-sulfur cluster binding"/>
    <property type="evidence" value="ECO:0007669"/>
    <property type="project" value="UniProtKB-KW"/>
</dbReference>
<comment type="catalytic activity">
    <reaction evidence="8">
        <text>(sulfur carrier)-H + L-cysteine = (sulfur carrier)-SH + L-alanine</text>
        <dbReference type="Rhea" id="RHEA:43892"/>
        <dbReference type="Rhea" id="RHEA-COMP:14737"/>
        <dbReference type="Rhea" id="RHEA-COMP:14739"/>
        <dbReference type="ChEBI" id="CHEBI:29917"/>
        <dbReference type="ChEBI" id="CHEBI:35235"/>
        <dbReference type="ChEBI" id="CHEBI:57972"/>
        <dbReference type="ChEBI" id="CHEBI:64428"/>
        <dbReference type="EC" id="2.8.1.7"/>
    </reaction>
</comment>
<evidence type="ECO:0000256" key="4">
    <source>
        <dbReference type="ARBA" id="ARBA00022723"/>
    </source>
</evidence>
<gene>
    <name evidence="10" type="ORF">COV29_04410</name>
</gene>
<dbReference type="Gene3D" id="3.40.640.10">
    <property type="entry name" value="Type I PLP-dependent aspartate aminotransferase-like (Major domain)"/>
    <property type="match status" value="1"/>
</dbReference>
<feature type="domain" description="Aminotransferase class V" evidence="9">
    <location>
        <begin position="4"/>
        <end position="386"/>
    </location>
</feature>
<protein>
    <submittedName>
        <fullName evidence="10">Cysteine desulfurase NifS</fullName>
    </submittedName>
</protein>
<dbReference type="PIRSF" id="PIRSF005572">
    <property type="entry name" value="NifS"/>
    <property type="match status" value="1"/>
</dbReference>
<keyword evidence="6" id="KW-0408">Iron</keyword>